<evidence type="ECO:0000256" key="1">
    <source>
        <dbReference type="ARBA" id="ARBA00001148"/>
    </source>
</evidence>
<comment type="catalytic activity">
    <reaction evidence="1">
        <text>trans-3-hydroxy-L-proline = 1-pyrroline-2-carboxylate + H2O</text>
        <dbReference type="Rhea" id="RHEA:10320"/>
        <dbReference type="ChEBI" id="CHEBI:15377"/>
        <dbReference type="ChEBI" id="CHEBI:39785"/>
        <dbReference type="ChEBI" id="CHEBI:57938"/>
        <dbReference type="EC" id="4.2.1.77"/>
    </reaction>
</comment>
<dbReference type="Pfam" id="PF05544">
    <property type="entry name" value="Pro_racemase"/>
    <property type="match status" value="1"/>
</dbReference>
<name>A0A2I2FUX0_9EURO</name>
<accession>A0A2I2FUX0</accession>
<dbReference type="PANTHER" id="PTHR33442">
    <property type="entry name" value="TRANS-3-HYDROXY-L-PROLINE DEHYDRATASE"/>
    <property type="match status" value="1"/>
</dbReference>
<sequence length="404" mass="43867">MDIATSLQSHPQTLKCIDMHTTGEPTRIIYSGFPLLPGITLLDQRSHALTHNDHIRRRMMLEPRGHVDMYGAIIVSDTELVRSGAAHIGVLFTTNGGFSTMCGHATIALGRFLVDTHDADVFPRRGELVLDADADKDADGARVRVNIHAPCGLVRVSVPTTADGLKSDPDRPVTFLSTPAYAIPGSIEVQIPEEVKWPELGRRESIVLDISYGGTFYALVEARELGFAGGLGKVDVDAMTSAVKKLKAYLSTHEEVVKALQNVEDERLAFLYSVMVVDRDVGSRPEGVDGAETGLCFFADNQVDRSPTGSCVSARMALAHAWGLRPVGKRWAYNSLVSNHFDTGAFTAEIVEEGVRVRHYNGEERNAVVVRVEGKAYYTGAMTFAVEEGDVTGASGFTMKGMVN</sequence>
<dbReference type="RefSeq" id="XP_024699699.1">
    <property type="nucleotide sequence ID" value="XM_024845986.1"/>
</dbReference>
<evidence type="ECO:0000256" key="2">
    <source>
        <dbReference type="ARBA" id="ARBA00007529"/>
    </source>
</evidence>
<evidence type="ECO:0000256" key="3">
    <source>
        <dbReference type="ARBA" id="ARBA00013105"/>
    </source>
</evidence>
<dbReference type="EMBL" id="MSFO01000009">
    <property type="protein sequence ID" value="PLB44397.1"/>
    <property type="molecule type" value="Genomic_DNA"/>
</dbReference>
<dbReference type="STRING" id="1392250.A0A2I2FUX0"/>
<evidence type="ECO:0000313" key="4">
    <source>
        <dbReference type="EMBL" id="PLB44397.1"/>
    </source>
</evidence>
<comment type="caution">
    <text evidence="4">The sequence shown here is derived from an EMBL/GenBank/DDBJ whole genome shotgun (WGS) entry which is preliminary data.</text>
</comment>
<dbReference type="SFLD" id="SFLDS00028">
    <property type="entry name" value="Proline_Racemase"/>
    <property type="match status" value="1"/>
</dbReference>
<dbReference type="InterPro" id="IPR008794">
    <property type="entry name" value="Pro_racemase_fam"/>
</dbReference>
<organism evidence="4 5">
    <name type="scientific">Aspergillus steynii IBT 23096</name>
    <dbReference type="NCBI Taxonomy" id="1392250"/>
    <lineage>
        <taxon>Eukaryota</taxon>
        <taxon>Fungi</taxon>
        <taxon>Dikarya</taxon>
        <taxon>Ascomycota</taxon>
        <taxon>Pezizomycotina</taxon>
        <taxon>Eurotiomycetes</taxon>
        <taxon>Eurotiomycetidae</taxon>
        <taxon>Eurotiales</taxon>
        <taxon>Aspergillaceae</taxon>
        <taxon>Aspergillus</taxon>
        <taxon>Aspergillus subgen. Circumdati</taxon>
    </lineage>
</organism>
<reference evidence="4 5" key="1">
    <citation type="submission" date="2016-12" db="EMBL/GenBank/DDBJ databases">
        <title>The genomes of Aspergillus section Nigri reveals drivers in fungal speciation.</title>
        <authorList>
            <consortium name="DOE Joint Genome Institute"/>
            <person name="Vesth T.C."/>
            <person name="Nybo J."/>
            <person name="Theobald S."/>
            <person name="Brandl J."/>
            <person name="Frisvad J.C."/>
            <person name="Nielsen K.F."/>
            <person name="Lyhne E.K."/>
            <person name="Kogle M.E."/>
            <person name="Kuo A."/>
            <person name="Riley R."/>
            <person name="Clum A."/>
            <person name="Nolan M."/>
            <person name="Lipzen A."/>
            <person name="Salamov A."/>
            <person name="Henrissat B."/>
            <person name="Wiebenga A."/>
            <person name="De Vries R.P."/>
            <person name="Grigoriev I.V."/>
            <person name="Mortensen U.H."/>
            <person name="Andersen M.R."/>
            <person name="Baker S.E."/>
        </authorList>
    </citation>
    <scope>NUCLEOTIDE SEQUENCE [LARGE SCALE GENOMIC DNA]</scope>
    <source>
        <strain evidence="4 5">IBT 23096</strain>
    </source>
</reference>
<dbReference type="Proteomes" id="UP000234275">
    <property type="component" value="Unassembled WGS sequence"/>
</dbReference>
<dbReference type="PANTHER" id="PTHR33442:SF1">
    <property type="entry name" value="TRANS-3-HYDROXY-L-PROLINE DEHYDRATASE"/>
    <property type="match status" value="1"/>
</dbReference>
<dbReference type="GeneID" id="36553685"/>
<protein>
    <recommendedName>
        <fullName evidence="3">trans-L-3-hydroxyproline dehydratase</fullName>
        <ecNumber evidence="3">4.2.1.77</ecNumber>
    </recommendedName>
</protein>
<evidence type="ECO:0000313" key="5">
    <source>
        <dbReference type="Proteomes" id="UP000234275"/>
    </source>
</evidence>
<dbReference type="AlphaFoldDB" id="A0A2I2FUX0"/>
<dbReference type="Gene3D" id="3.10.310.10">
    <property type="entry name" value="Diaminopimelate Epimerase, Chain A, domain 1"/>
    <property type="match status" value="2"/>
</dbReference>
<dbReference type="EC" id="4.2.1.77" evidence="3"/>
<proteinExistence type="inferred from homology"/>
<gene>
    <name evidence="4" type="ORF">P170DRAFT_392649</name>
</gene>
<dbReference type="VEuPathDB" id="FungiDB:P170DRAFT_392649"/>
<keyword evidence="5" id="KW-1185">Reference proteome</keyword>
<dbReference type="OrthoDB" id="6409228at2759"/>
<dbReference type="SUPFAM" id="SSF54506">
    <property type="entry name" value="Diaminopimelate epimerase-like"/>
    <property type="match status" value="1"/>
</dbReference>
<comment type="similarity">
    <text evidence="2">Belongs to the proline racemase family.</text>
</comment>
<dbReference type="GO" id="GO:0050346">
    <property type="term" value="F:trans-L-3-hydroxyproline dehydratase activity"/>
    <property type="evidence" value="ECO:0007669"/>
    <property type="project" value="UniProtKB-EC"/>
</dbReference>